<gene>
    <name evidence="6" type="ORF">A2663_02225</name>
</gene>
<dbReference type="InterPro" id="IPR022761">
    <property type="entry name" value="Fumarate_lyase_N"/>
</dbReference>
<evidence type="ECO:0000259" key="5">
    <source>
        <dbReference type="Pfam" id="PF08328"/>
    </source>
</evidence>
<dbReference type="Proteomes" id="UP000178432">
    <property type="component" value="Unassembled WGS sequence"/>
</dbReference>
<accession>A0A1G1Y7M2</accession>
<evidence type="ECO:0000313" key="7">
    <source>
        <dbReference type="Proteomes" id="UP000178432"/>
    </source>
</evidence>
<protein>
    <recommendedName>
        <fullName evidence="8">Fumarate lyase N-terminal domain-containing protein</fullName>
    </recommendedName>
</protein>
<dbReference type="Pfam" id="PF00206">
    <property type="entry name" value="Lyase_1"/>
    <property type="match status" value="1"/>
</dbReference>
<dbReference type="SUPFAM" id="SSF48557">
    <property type="entry name" value="L-aspartase-like"/>
    <property type="match status" value="1"/>
</dbReference>
<dbReference type="InterPro" id="IPR013539">
    <property type="entry name" value="PurB_C"/>
</dbReference>
<organism evidence="6 7">
    <name type="scientific">Candidatus Buchananbacteria bacterium RIFCSPHIGHO2_01_FULL_46_12</name>
    <dbReference type="NCBI Taxonomy" id="1797536"/>
    <lineage>
        <taxon>Bacteria</taxon>
        <taxon>Candidatus Buchananiibacteriota</taxon>
    </lineage>
</organism>
<keyword evidence="1" id="KW-0658">Purine biosynthesis</keyword>
<dbReference type="Gene3D" id="1.20.200.10">
    <property type="entry name" value="Fumarase/aspartase (Central domain)"/>
    <property type="match status" value="1"/>
</dbReference>
<proteinExistence type="predicted"/>
<reference evidence="6 7" key="1">
    <citation type="journal article" date="2016" name="Nat. Commun.">
        <title>Thousands of microbial genomes shed light on interconnected biogeochemical processes in an aquifer system.</title>
        <authorList>
            <person name="Anantharaman K."/>
            <person name="Brown C.T."/>
            <person name="Hug L.A."/>
            <person name="Sharon I."/>
            <person name="Castelle C.J."/>
            <person name="Probst A.J."/>
            <person name="Thomas B.C."/>
            <person name="Singh A."/>
            <person name="Wilkins M.J."/>
            <person name="Karaoz U."/>
            <person name="Brodie E.L."/>
            <person name="Williams K.H."/>
            <person name="Hubbard S.S."/>
            <person name="Banfield J.F."/>
        </authorList>
    </citation>
    <scope>NUCLEOTIDE SEQUENCE [LARGE SCALE GENOMIC DNA]</scope>
</reference>
<dbReference type="PRINTS" id="PR00149">
    <property type="entry name" value="FUMRATELYASE"/>
</dbReference>
<dbReference type="CDD" id="cd01595">
    <property type="entry name" value="Adenylsuccinate_lyase_like"/>
    <property type="match status" value="1"/>
</dbReference>
<dbReference type="InterPro" id="IPR024083">
    <property type="entry name" value="Fumarase/histidase_N"/>
</dbReference>
<dbReference type="GO" id="GO:0004018">
    <property type="term" value="F:N6-(1,2-dicarboxyethyl)AMP AMP-lyase (fumarate-forming) activity"/>
    <property type="evidence" value="ECO:0007669"/>
    <property type="project" value="InterPro"/>
</dbReference>
<dbReference type="AlphaFoldDB" id="A0A1G1Y7M2"/>
<dbReference type="Pfam" id="PF08328">
    <property type="entry name" value="ASL_C"/>
    <property type="match status" value="1"/>
</dbReference>
<name>A0A1G1Y7M2_9BACT</name>
<dbReference type="PROSITE" id="PS00163">
    <property type="entry name" value="FUMARATE_LYASES"/>
    <property type="match status" value="1"/>
</dbReference>
<dbReference type="Gene3D" id="1.10.275.10">
    <property type="entry name" value="Fumarase/aspartase (N-terminal domain)"/>
    <property type="match status" value="1"/>
</dbReference>
<dbReference type="InterPro" id="IPR008948">
    <property type="entry name" value="L-Aspartase-like"/>
</dbReference>
<feature type="domain" description="Adenylosuccinate lyase PurB C-terminal" evidence="5">
    <location>
        <begin position="386"/>
        <end position="469"/>
    </location>
</feature>
<comment type="caution">
    <text evidence="6">The sequence shown here is derived from an EMBL/GenBank/DDBJ whole genome shotgun (WGS) entry which is preliminary data.</text>
</comment>
<dbReference type="InterPro" id="IPR020557">
    <property type="entry name" value="Fumarate_lyase_CS"/>
</dbReference>
<evidence type="ECO:0000313" key="6">
    <source>
        <dbReference type="EMBL" id="OGY48332.1"/>
    </source>
</evidence>
<dbReference type="InterPro" id="IPR000362">
    <property type="entry name" value="Fumarate_lyase_fam"/>
</dbReference>
<sequence length="547" mass="61457">MIQEIGLFQQPAFAPFHLISLNYGVIKWGFGVARRERLCFIDNSRVFWKTQEERKRIVMADKTLNLMLPGNPRYQPKELIPFFGYDNLMRGLAEVEIANLKALGKIGVIGKGDIDLLTPELISRLMAITTTQVDEVERQITKHDVRAWVRLAQEILPPELARWTHVPLTSYDPLDTGRILVYYRAYLTVLKPAIFEVMGLLMKLVEEQAQTVQIGRTHGQHALPITVGFWLATILSRIVYNAYELEHSAEKLVGKISGAVGAYNAQVGLGLTTRSEEENALTYEETVLELLGLKAAPISTQILPPEPLEHFLHACFMMSAAFGQLGDDCRHLMRSELNEVAEAFEPGQVGSSTMAQKRNPINFENLKAMWKKNVGEYVKVLLTLHSEHQRDLTDSAVMRDFPTILVNLMTQLNTLRRKNQSGAPFLARLSFNNEALKRNLGMNAHVILAEPIYIALQMAGYPDDAHELVNRKLVPRAQKENLPLAEILRHYAQTESDPCISEAYGRIPAEVKEMLACPEKYTGDAAKKALEVVSLAQECVCELSGEA</sequence>
<evidence type="ECO:0000256" key="1">
    <source>
        <dbReference type="ARBA" id="ARBA00022755"/>
    </source>
</evidence>
<dbReference type="PANTHER" id="PTHR43172:SF1">
    <property type="entry name" value="ADENYLOSUCCINATE LYASE"/>
    <property type="match status" value="1"/>
</dbReference>
<dbReference type="GO" id="GO:0005829">
    <property type="term" value="C:cytosol"/>
    <property type="evidence" value="ECO:0007669"/>
    <property type="project" value="TreeGrafter"/>
</dbReference>
<dbReference type="GO" id="GO:0070626">
    <property type="term" value="F:(S)-2-(5-amino-1-(5-phospho-D-ribosyl)imidazole-4-carboxamido) succinate lyase (fumarate-forming) activity"/>
    <property type="evidence" value="ECO:0007669"/>
    <property type="project" value="TreeGrafter"/>
</dbReference>
<feature type="domain" description="Fumarate lyase N-terminal" evidence="4">
    <location>
        <begin position="156"/>
        <end position="369"/>
    </location>
</feature>
<keyword evidence="2" id="KW-0456">Lyase</keyword>
<evidence type="ECO:0000256" key="2">
    <source>
        <dbReference type="ARBA" id="ARBA00023239"/>
    </source>
</evidence>
<dbReference type="PANTHER" id="PTHR43172">
    <property type="entry name" value="ADENYLOSUCCINATE LYASE"/>
    <property type="match status" value="1"/>
</dbReference>
<evidence type="ECO:0000256" key="3">
    <source>
        <dbReference type="ARBA" id="ARBA00025012"/>
    </source>
</evidence>
<dbReference type="GO" id="GO:0006188">
    <property type="term" value="P:IMP biosynthetic process"/>
    <property type="evidence" value="ECO:0007669"/>
    <property type="project" value="InterPro"/>
</dbReference>
<dbReference type="EMBL" id="MHIF01000015">
    <property type="protein sequence ID" value="OGY48332.1"/>
    <property type="molecule type" value="Genomic_DNA"/>
</dbReference>
<comment type="function">
    <text evidence="3">Catalyzes two reactions in de novo purine nucleotide biosynthesis. Catalyzes the breakdown of 5-aminoimidazole- (N-succinylocarboxamide) ribotide (SAICAR or 2-[5-amino-1-(5-phospho-beta-D-ribosyl)imidazole-4-carboxamido]succinate) to 5-aminoimidazole-4-carboxamide ribotide (AICAR or 5-amino-1-(5-phospho-beta-D-ribosyl)imidazole-4-carboxamide) and fumarate, and of adenylosuccinate (ADS or N(6)-(1,2-dicarboxyethyl)-AMP) to adenosine monophosphate (AMP) and fumarate.</text>
</comment>
<evidence type="ECO:0000259" key="4">
    <source>
        <dbReference type="Pfam" id="PF00206"/>
    </source>
</evidence>
<evidence type="ECO:0008006" key="8">
    <source>
        <dbReference type="Google" id="ProtNLM"/>
    </source>
</evidence>
<dbReference type="GO" id="GO:0044208">
    <property type="term" value="P:'de novo' AMP biosynthetic process"/>
    <property type="evidence" value="ECO:0007669"/>
    <property type="project" value="TreeGrafter"/>
</dbReference>